<keyword evidence="3" id="KW-1185">Reference proteome</keyword>
<reference evidence="3" key="2">
    <citation type="submission" date="2015-07" db="EMBL/GenBank/DDBJ databases">
        <title>Contrasting host-pathogen interactions and genome evolution in two generalist and specialist microsporidian pathogens of mosquitoes.</title>
        <authorList>
            <consortium name="The Broad Institute Genomics Platform"/>
            <consortium name="The Broad Institute Genome Sequencing Center for Infectious Disease"/>
            <person name="Cuomo C.A."/>
            <person name="Sanscrainte N.D."/>
            <person name="Goldberg J.M."/>
            <person name="Heiman D."/>
            <person name="Young S."/>
            <person name="Zeng Q."/>
            <person name="Becnel J.J."/>
            <person name="Birren B.W."/>
        </authorList>
    </citation>
    <scope>NUCLEOTIDE SEQUENCE [LARGE SCALE GENOMIC DNA]</scope>
    <source>
        <strain evidence="3">USNM 41457</strain>
    </source>
</reference>
<feature type="chain" id="PRO_5003822247" evidence="1">
    <location>
        <begin position="17"/>
        <end position="375"/>
    </location>
</feature>
<keyword evidence="1" id="KW-0732">Signal</keyword>
<sequence>MRFMSLILVILGLVTAFIAIIFEKNTFESIYKTRKSENMKKDEIFIKYKNNHFIYKANPTIPDEYTLDLNRFSDSVKYYNKKNANENSDFNELLKTLERSREMNYWENSKPSDFFQLRLRLKNEKYNKITRGYFHKSNDKKARSDIFIHKKMNSDELNDYIQEMRLLSPFEFIENFIYAILINENDPKNSKDNPDAFKGFFDMLDPLGYNYIPDLGFDPLPFDMKPPLCANSTLDHHILIAAYHFKDIGLFLDNHVNFLSTSFFHSYPKYEIIMILQGLLRKKKVENCDLMMDSHDKNVSVQNDKHLIKEEVEICKKIVQKVVDSKISNCKNLQFLKQKSIYPIKNCIESILDDMGFYSIDFYDYTKKYIEAKNS</sequence>
<reference evidence="2 3" key="1">
    <citation type="submission" date="2011-08" db="EMBL/GenBank/DDBJ databases">
        <authorList>
            <person name="Liu Z.J."/>
            <person name="Shi F.L."/>
            <person name="Lu J.Q."/>
            <person name="Li M."/>
            <person name="Wang Z.L."/>
        </authorList>
    </citation>
    <scope>NUCLEOTIDE SEQUENCE [LARGE SCALE GENOMIC DNA]</scope>
    <source>
        <strain evidence="2 3">USNM 41457</strain>
    </source>
</reference>
<dbReference type="VEuPathDB" id="MicrosporidiaDB:EDEG_01235"/>
<dbReference type="InParanoid" id="J9DTG2"/>
<evidence type="ECO:0000313" key="3">
    <source>
        <dbReference type="Proteomes" id="UP000003163"/>
    </source>
</evidence>
<evidence type="ECO:0000256" key="1">
    <source>
        <dbReference type="SAM" id="SignalP"/>
    </source>
</evidence>
<name>J9DTG2_EDHAE</name>
<organism evidence="2 3">
    <name type="scientific">Edhazardia aedis (strain USNM 41457)</name>
    <name type="common">Microsporidian parasite</name>
    <dbReference type="NCBI Taxonomy" id="1003232"/>
    <lineage>
        <taxon>Eukaryota</taxon>
        <taxon>Fungi</taxon>
        <taxon>Fungi incertae sedis</taxon>
        <taxon>Microsporidia</taxon>
        <taxon>Edhazardia</taxon>
    </lineage>
</organism>
<comment type="caution">
    <text evidence="2">The sequence shown here is derived from an EMBL/GenBank/DDBJ whole genome shotgun (WGS) entry which is preliminary data.</text>
</comment>
<dbReference type="AlphaFoldDB" id="J9DTG2"/>
<protein>
    <submittedName>
        <fullName evidence="2">Uncharacterized protein</fullName>
    </submittedName>
</protein>
<accession>J9DTG2</accession>
<dbReference type="HOGENOM" id="CLU_737753_0_0_1"/>
<dbReference type="EMBL" id="AFBI03000017">
    <property type="protein sequence ID" value="EJW04552.1"/>
    <property type="molecule type" value="Genomic_DNA"/>
</dbReference>
<feature type="signal peptide" evidence="1">
    <location>
        <begin position="1"/>
        <end position="16"/>
    </location>
</feature>
<proteinExistence type="predicted"/>
<dbReference type="Proteomes" id="UP000003163">
    <property type="component" value="Unassembled WGS sequence"/>
</dbReference>
<gene>
    <name evidence="2" type="ORF">EDEG_01235</name>
</gene>
<evidence type="ECO:0000313" key="2">
    <source>
        <dbReference type="EMBL" id="EJW04552.1"/>
    </source>
</evidence>